<accession>A0A484HLN2</accession>
<proteinExistence type="predicted"/>
<gene>
    <name evidence="1" type="ORF">EPICR_60118</name>
</gene>
<dbReference type="EMBL" id="CAACVI010000049">
    <property type="protein sequence ID" value="VEN75130.1"/>
    <property type="molecule type" value="Genomic_DNA"/>
</dbReference>
<evidence type="ECO:0000313" key="1">
    <source>
        <dbReference type="EMBL" id="VEN75130.1"/>
    </source>
</evidence>
<protein>
    <submittedName>
        <fullName evidence="1">Uncharacterized protein</fullName>
    </submittedName>
</protein>
<name>A0A484HLN2_9BACT</name>
<organism evidence="1">
    <name type="scientific">uncultured Desulfobacteraceae bacterium</name>
    <dbReference type="NCBI Taxonomy" id="218296"/>
    <lineage>
        <taxon>Bacteria</taxon>
        <taxon>Pseudomonadati</taxon>
        <taxon>Thermodesulfobacteriota</taxon>
        <taxon>Desulfobacteria</taxon>
        <taxon>Desulfobacterales</taxon>
        <taxon>Desulfobacteraceae</taxon>
        <taxon>environmental samples</taxon>
    </lineage>
</organism>
<reference evidence="1" key="1">
    <citation type="submission" date="2019-01" db="EMBL/GenBank/DDBJ databases">
        <authorList>
            <consortium name="Genoscope - CEA"/>
            <person name="William W."/>
        </authorList>
    </citation>
    <scope>NUCLEOTIDE SEQUENCE</scope>
    <source>
        <strain evidence="1">CR-1</strain>
    </source>
</reference>
<sequence>MFNSLPNRSERSYLKSVFKQYPLESILWGLWQFKDELNSIEIAYTTTIAIEFSKPGQYCHIIKPLDKSILLKLVNLATNFCLNNGESGEKFSRETNDIFYKIFNLMANQLSVSYRSHGDYSRALLLYEIIPNEIENNKFEHSLSEEFIKDKGYSINEYLQVCFLTLAAIHGSGKFADDYLEKALTVTQSPSFETMNKILFDISASAVHYRRERKRLNTLDSFKYQPILMYPLIKPWSHIPMNTKGKRYLSPLPNLIAHKAHMGIYHHFLSKYKTKFTRFFGKEIFERYVCRALECCCHKDEIKDEDTIKTDYKIPEGVKIPDFLFIKDNRGIIVECKAAILPLGVYTKGSMIDFKTTVNKIYKGVCQTASFEQHALNNSLYNVKEWICLIITYEPLWGVNSGILSEILITDFKDEDEALKFRDGFDKVLILSVSQLDIIQTHTSETNSLYSILKKIKSGDFNDVINNLVDKTGRTFKDSYLAEYTEQITNSLVPETNVRKQAKLL</sequence>
<dbReference type="AlphaFoldDB" id="A0A484HLN2"/>